<name>A0A830GR75_9EURY</name>
<sequence length="66" mass="7648">MTYHYECDGFCDHDGFRSGRPALTAEFNEDWYDSTPHGDQLRQEGYEPGDLVTLCPDCTHELLTQY</sequence>
<comment type="caution">
    <text evidence="1">The sequence shown here is derived from an EMBL/GenBank/DDBJ whole genome shotgun (WGS) entry which is preliminary data.</text>
</comment>
<protein>
    <submittedName>
        <fullName evidence="1">Uncharacterized protein</fullName>
    </submittedName>
</protein>
<evidence type="ECO:0000313" key="1">
    <source>
        <dbReference type="EMBL" id="GGO03554.1"/>
    </source>
</evidence>
<dbReference type="EMBL" id="BMOU01000008">
    <property type="protein sequence ID" value="GGO03554.1"/>
    <property type="molecule type" value="Genomic_DNA"/>
</dbReference>
<reference evidence="1" key="1">
    <citation type="journal article" date="2014" name="Int. J. Syst. Evol. Microbiol.">
        <title>Complete genome sequence of Corynebacterium casei LMG S-19264T (=DSM 44701T), isolated from a smear-ripened cheese.</title>
        <authorList>
            <consortium name="US DOE Joint Genome Institute (JGI-PGF)"/>
            <person name="Walter F."/>
            <person name="Albersmeier A."/>
            <person name="Kalinowski J."/>
            <person name="Ruckert C."/>
        </authorList>
    </citation>
    <scope>NUCLEOTIDE SEQUENCE</scope>
    <source>
        <strain evidence="1">JCM 17820</strain>
    </source>
</reference>
<gene>
    <name evidence="1" type="ORF">GCM10009030_39350</name>
</gene>
<dbReference type="AlphaFoldDB" id="A0A830GR75"/>
<dbReference type="Proteomes" id="UP000605784">
    <property type="component" value="Unassembled WGS sequence"/>
</dbReference>
<keyword evidence="2" id="KW-1185">Reference proteome</keyword>
<evidence type="ECO:0000313" key="2">
    <source>
        <dbReference type="Proteomes" id="UP000605784"/>
    </source>
</evidence>
<reference evidence="1" key="2">
    <citation type="submission" date="2020-09" db="EMBL/GenBank/DDBJ databases">
        <authorList>
            <person name="Sun Q."/>
            <person name="Ohkuma M."/>
        </authorList>
    </citation>
    <scope>NUCLEOTIDE SEQUENCE</scope>
    <source>
        <strain evidence="1">JCM 17820</strain>
    </source>
</reference>
<organism evidence="1 2">
    <name type="scientific">Haloarcula pellucida</name>
    <dbReference type="NCBI Taxonomy" id="1427151"/>
    <lineage>
        <taxon>Archaea</taxon>
        <taxon>Methanobacteriati</taxon>
        <taxon>Methanobacteriota</taxon>
        <taxon>Stenosarchaea group</taxon>
        <taxon>Halobacteria</taxon>
        <taxon>Halobacteriales</taxon>
        <taxon>Haloarculaceae</taxon>
        <taxon>Haloarcula</taxon>
    </lineage>
</organism>
<proteinExistence type="predicted"/>
<accession>A0A830GR75</accession>
<dbReference type="RefSeq" id="WP_189002041.1">
    <property type="nucleotide sequence ID" value="NZ_BMOU01000008.1"/>
</dbReference>